<feature type="compositionally biased region" description="Basic residues" evidence="1">
    <location>
        <begin position="42"/>
        <end position="51"/>
    </location>
</feature>
<evidence type="ECO:0000256" key="1">
    <source>
        <dbReference type="SAM" id="MobiDB-lite"/>
    </source>
</evidence>
<keyword evidence="3" id="KW-1185">Reference proteome</keyword>
<accession>A0A016VBX7</accession>
<reference evidence="3" key="1">
    <citation type="journal article" date="2015" name="Nat. Genet.">
        <title>The genome and transcriptome of the zoonotic hookworm Ancylostoma ceylanicum identify infection-specific gene families.</title>
        <authorList>
            <person name="Schwarz E.M."/>
            <person name="Hu Y."/>
            <person name="Antoshechkin I."/>
            <person name="Miller M.M."/>
            <person name="Sternberg P.W."/>
            <person name="Aroian R.V."/>
        </authorList>
    </citation>
    <scope>NUCLEOTIDE SEQUENCE</scope>
    <source>
        <strain evidence="3">HY135</strain>
    </source>
</reference>
<sequence>MAMSPSHIPPSQVPPARSADKAVTILNPTVSSKEKAKERCSRCGRRYRQARKVSSPRSTKSIGDSLTVDASKSQK</sequence>
<dbReference type="Proteomes" id="UP000024635">
    <property type="component" value="Unassembled WGS sequence"/>
</dbReference>
<feature type="compositionally biased region" description="Polar residues" evidence="1">
    <location>
        <begin position="55"/>
        <end position="75"/>
    </location>
</feature>
<dbReference type="AlphaFoldDB" id="A0A016VBX7"/>
<feature type="region of interest" description="Disordered" evidence="1">
    <location>
        <begin position="25"/>
        <end position="75"/>
    </location>
</feature>
<proteinExistence type="predicted"/>
<gene>
    <name evidence="2" type="primary">Acey_s0013.g2187</name>
    <name evidence="2" type="ORF">Y032_0013g2187</name>
</gene>
<feature type="region of interest" description="Disordered" evidence="1">
    <location>
        <begin position="1"/>
        <end position="20"/>
    </location>
</feature>
<comment type="caution">
    <text evidence="2">The sequence shown here is derived from an EMBL/GenBank/DDBJ whole genome shotgun (WGS) entry which is preliminary data.</text>
</comment>
<organism evidence="2 3">
    <name type="scientific">Ancylostoma ceylanicum</name>
    <dbReference type="NCBI Taxonomy" id="53326"/>
    <lineage>
        <taxon>Eukaryota</taxon>
        <taxon>Metazoa</taxon>
        <taxon>Ecdysozoa</taxon>
        <taxon>Nematoda</taxon>
        <taxon>Chromadorea</taxon>
        <taxon>Rhabditida</taxon>
        <taxon>Rhabditina</taxon>
        <taxon>Rhabditomorpha</taxon>
        <taxon>Strongyloidea</taxon>
        <taxon>Ancylostomatidae</taxon>
        <taxon>Ancylostomatinae</taxon>
        <taxon>Ancylostoma</taxon>
    </lineage>
</organism>
<evidence type="ECO:0000313" key="2">
    <source>
        <dbReference type="EMBL" id="EYC24930.1"/>
    </source>
</evidence>
<protein>
    <submittedName>
        <fullName evidence="2">Uncharacterized protein</fullName>
    </submittedName>
</protein>
<evidence type="ECO:0000313" key="3">
    <source>
        <dbReference type="Proteomes" id="UP000024635"/>
    </source>
</evidence>
<feature type="compositionally biased region" description="Basic and acidic residues" evidence="1">
    <location>
        <begin position="32"/>
        <end position="41"/>
    </location>
</feature>
<dbReference type="EMBL" id="JARK01001349">
    <property type="protein sequence ID" value="EYC24930.1"/>
    <property type="molecule type" value="Genomic_DNA"/>
</dbReference>
<name>A0A016VBX7_9BILA</name>